<dbReference type="Gene3D" id="3.40.190.10">
    <property type="entry name" value="Periplasmic binding protein-like II"/>
    <property type="match status" value="2"/>
</dbReference>
<reference evidence="1 2" key="1">
    <citation type="submission" date="2017-02" db="EMBL/GenBank/DDBJ databases">
        <title>Pseudoalteromonas ulvae TC14 Genome.</title>
        <authorList>
            <person name="Molmeret M."/>
        </authorList>
    </citation>
    <scope>NUCLEOTIDE SEQUENCE [LARGE SCALE GENOMIC DNA]</scope>
    <source>
        <strain evidence="1">TC14</strain>
    </source>
</reference>
<dbReference type="InterPro" id="IPR011972">
    <property type="entry name" value="CHP02285"/>
</dbReference>
<comment type="caution">
    <text evidence="1">The sequence shown here is derived from an EMBL/GenBank/DDBJ whole genome shotgun (WGS) entry which is preliminary data.</text>
</comment>
<name>A0A244CRH8_PSEDV</name>
<dbReference type="OrthoDB" id="8439154at2"/>
<dbReference type="AlphaFoldDB" id="A0A244CRH8"/>
<protein>
    <submittedName>
        <fullName evidence="1">Uncharacterized protein</fullName>
    </submittedName>
</protein>
<dbReference type="PROSITE" id="PS51257">
    <property type="entry name" value="PROKAR_LIPOPROTEIN"/>
    <property type="match status" value="1"/>
</dbReference>
<sequence>MSWHRDYFQCVYLCLFLFACSANGQERIIWQLNHAPPSTIVHGQYKQQGFIDLILEQIIRKMPEYQHSIEVSSLAGSTFEIRSQKTVCLPALFSSPEREKFMLFSQASIVHPSNRLVFLNKNSKGIAGQQLDLAHLLARKDLYLGLDKSRSYGAVADAALADVEPISHVYRRASESPNGLIEMVALGRLDYTIAYPFQVQYYLQSNQLVGKSPLTMAQIYGQAAYSMGQVACPKNEWGKQVITRVNQVLNQLKPTQEYKAAMTRWWKESAQDPNFVTFYQQQFLNH</sequence>
<dbReference type="Proteomes" id="UP000194841">
    <property type="component" value="Unassembled WGS sequence"/>
</dbReference>
<dbReference type="RefSeq" id="WP_086744391.1">
    <property type="nucleotide sequence ID" value="NZ_MWPV01000003.1"/>
</dbReference>
<dbReference type="EMBL" id="MWPV01000003">
    <property type="protein sequence ID" value="OUL57809.1"/>
    <property type="molecule type" value="Genomic_DNA"/>
</dbReference>
<proteinExistence type="predicted"/>
<evidence type="ECO:0000313" key="2">
    <source>
        <dbReference type="Proteomes" id="UP000194841"/>
    </source>
</evidence>
<evidence type="ECO:0000313" key="1">
    <source>
        <dbReference type="EMBL" id="OUL57809.1"/>
    </source>
</evidence>
<dbReference type="SUPFAM" id="SSF53850">
    <property type="entry name" value="Periplasmic binding protein-like II"/>
    <property type="match status" value="1"/>
</dbReference>
<gene>
    <name evidence="1" type="ORF">B1199_12200</name>
</gene>
<accession>A0A244CRH8</accession>
<dbReference type="NCBIfam" id="TIGR02285">
    <property type="entry name" value="TIGR02285 family protein"/>
    <property type="match status" value="1"/>
</dbReference>
<organism evidence="1 2">
    <name type="scientific">Pseudoalteromonas ulvae</name>
    <dbReference type="NCBI Taxonomy" id="107327"/>
    <lineage>
        <taxon>Bacteria</taxon>
        <taxon>Pseudomonadati</taxon>
        <taxon>Pseudomonadota</taxon>
        <taxon>Gammaproteobacteria</taxon>
        <taxon>Alteromonadales</taxon>
        <taxon>Pseudoalteromonadaceae</taxon>
        <taxon>Pseudoalteromonas</taxon>
    </lineage>
</organism>
<keyword evidence="2" id="KW-1185">Reference proteome</keyword>